<dbReference type="PRINTS" id="PR01415">
    <property type="entry name" value="ANKYRIN"/>
</dbReference>
<dbReference type="STRING" id="1403190.A0A0F0IF66"/>
<dbReference type="InterPro" id="IPR052391">
    <property type="entry name" value="E3_Ligase-Neurotoxin"/>
</dbReference>
<feature type="repeat" description="ANK" evidence="1">
    <location>
        <begin position="802"/>
        <end position="824"/>
    </location>
</feature>
<comment type="caution">
    <text evidence="3">The sequence shown here is derived from an EMBL/GenBank/DDBJ whole genome shotgun (WGS) entry which is preliminary data.</text>
</comment>
<feature type="repeat" description="ANK" evidence="1">
    <location>
        <begin position="467"/>
        <end position="499"/>
    </location>
</feature>
<name>A0A0F0IF66_ASPPU</name>
<dbReference type="Pfam" id="PF00023">
    <property type="entry name" value="Ank"/>
    <property type="match status" value="1"/>
</dbReference>
<dbReference type="SMART" id="SM00248">
    <property type="entry name" value="ANK"/>
    <property type="match status" value="13"/>
</dbReference>
<dbReference type="Proteomes" id="UP000033540">
    <property type="component" value="Unassembled WGS sequence"/>
</dbReference>
<dbReference type="PANTHER" id="PTHR24133">
    <property type="entry name" value="ANKYRIN DOMAIN-CONTAINING"/>
    <property type="match status" value="1"/>
</dbReference>
<dbReference type="Pfam" id="PF12796">
    <property type="entry name" value="Ank_2"/>
    <property type="match status" value="4"/>
</dbReference>
<feature type="compositionally biased region" description="Polar residues" evidence="2">
    <location>
        <begin position="225"/>
        <end position="238"/>
    </location>
</feature>
<feature type="repeat" description="ANK" evidence="1">
    <location>
        <begin position="533"/>
        <end position="565"/>
    </location>
</feature>
<dbReference type="AlphaFoldDB" id="A0A0F0IF66"/>
<feature type="region of interest" description="Disordered" evidence="2">
    <location>
        <begin position="863"/>
        <end position="887"/>
    </location>
</feature>
<feature type="repeat" description="ANK" evidence="1">
    <location>
        <begin position="434"/>
        <end position="466"/>
    </location>
</feature>
<organism evidence="3 4">
    <name type="scientific">Aspergillus parasiticus (strain ATCC 56775 / NRRL 5862 / SRRC 143 / SU-1)</name>
    <dbReference type="NCBI Taxonomy" id="1403190"/>
    <lineage>
        <taxon>Eukaryota</taxon>
        <taxon>Fungi</taxon>
        <taxon>Dikarya</taxon>
        <taxon>Ascomycota</taxon>
        <taxon>Pezizomycotina</taxon>
        <taxon>Eurotiomycetes</taxon>
        <taxon>Eurotiomycetidae</taxon>
        <taxon>Eurotiales</taxon>
        <taxon>Aspergillaceae</taxon>
        <taxon>Aspergillus</taxon>
        <taxon>Aspergillus subgen. Circumdati</taxon>
    </lineage>
</organism>
<feature type="repeat" description="ANK" evidence="1">
    <location>
        <begin position="665"/>
        <end position="699"/>
    </location>
</feature>
<feature type="compositionally biased region" description="Low complexity" evidence="2">
    <location>
        <begin position="300"/>
        <end position="312"/>
    </location>
</feature>
<dbReference type="Gene3D" id="1.25.40.20">
    <property type="entry name" value="Ankyrin repeat-containing domain"/>
    <property type="match status" value="3"/>
</dbReference>
<proteinExistence type="predicted"/>
<feature type="compositionally biased region" description="Polar residues" evidence="2">
    <location>
        <begin position="248"/>
        <end position="257"/>
    </location>
</feature>
<feature type="repeat" description="ANK" evidence="1">
    <location>
        <begin position="700"/>
        <end position="732"/>
    </location>
</feature>
<dbReference type="InterPro" id="IPR036770">
    <property type="entry name" value="Ankyrin_rpt-contain_sf"/>
</dbReference>
<evidence type="ECO:0000256" key="1">
    <source>
        <dbReference type="PROSITE-ProRule" id="PRU00023"/>
    </source>
</evidence>
<dbReference type="EMBL" id="JZEE01000509">
    <property type="protein sequence ID" value="KJK64448.1"/>
    <property type="molecule type" value="Genomic_DNA"/>
</dbReference>
<feature type="region of interest" description="Disordered" evidence="2">
    <location>
        <begin position="1046"/>
        <end position="1072"/>
    </location>
</feature>
<sequence>MDPGSIFGVISGAVQLVQVITQTAAGLATLREKFSHADLTIRSLIGELVTIKSAITQLDEWARYNTRDTAEENEYDEGLFVALDGCRAVMDVLSDQVAALTRGNDTQFGIGTRVKILWNEDIMRAHQDRLHAQVLALQLLVQACQCRSTSEQVELLRKAENRQIIQKVASDTATLRSSSSYAASRADSSSLSYRQSSSGDTIFDFDGRLLSSPPYRRVLHRSWSRTESQSTASNGNESRSTDEGYGSGSVNRPSMSRASSLVLPVLPYDTIRPGHGHSKSVSFRPSNIQPNPTQFQRWQSDSTSSSPISRSSSSKREKIRAAFRQLGRSKSVVQAPIRTLTGGSTAARRINGRDMHTSIDLTTPEGAAAPLIVKTAQSGSRSDVERLIESCHDIEACHVNTRRNALLVASHCGNEEIVELLLQRNARLNVTDKSGSTALHLAASRGHCEVLKLLLLEGSDTEALNTRGRTALWLAAERGQLEAANILIAGLAKVNTRAENQMTPLHTAAKEGHEAVVEFLVLNGADMEARDGMMMTALHHACEEGHLGVVELLLNHKANIDAVGSDNRTPLICSAAMGRLQVTQALLKRKASTRQVDDASMTALHWASYNGHTEIVDLLSQKKDILAMTNIAGRSALHLAVLNSKFAVVELLLRKRVPMETQCHSGFAPLHYACITKTDNTGIVKLLLISGANIEVQTKDQQRPIHLAAARGSIALLNLLCDKGASLIARDAIGDRALCAACRYGHTAAVQYLLDRDSPLSLPYDDKLQEDSPLCLAAMGGHLPIVTLLLQRGASVLKRDEQGWQPYHHAAHYGHVDVLRLLLSCSPTGWVMEGAGEGFTTERIGFSPSANISEEKKNEIQDLLSESRRRPVTTTQSSPPRVPPFMGDVTLRTLPIRGQNRPSGQAGNQYAPSAGQAPVIQELPGTLEQGLPPSRSATPEQMHRDMRPGRDSDTLLQALPEQHIATPRARYPQDITERPQNVVSAYHLQNGVNSAAVGGSALSDLPPGTVYHLLEEWSQPRSTASPVSMINGPVLEVSPAVKLVRGVSNERPGRESDTESISSVYTAPEGVV</sequence>
<keyword evidence="1" id="KW-0040">ANK repeat</keyword>
<dbReference type="Pfam" id="PF13637">
    <property type="entry name" value="Ank_4"/>
    <property type="match status" value="1"/>
</dbReference>
<feature type="repeat" description="ANK" evidence="1">
    <location>
        <begin position="769"/>
        <end position="801"/>
    </location>
</feature>
<dbReference type="InterPro" id="IPR002110">
    <property type="entry name" value="Ankyrin_rpt"/>
</dbReference>
<dbReference type="SUPFAM" id="SSF48403">
    <property type="entry name" value="Ankyrin repeat"/>
    <property type="match status" value="2"/>
</dbReference>
<dbReference type="PROSITE" id="PS50297">
    <property type="entry name" value="ANK_REP_REGION"/>
    <property type="match status" value="9"/>
</dbReference>
<feature type="compositionally biased region" description="Basic and acidic residues" evidence="2">
    <location>
        <begin position="941"/>
        <end position="951"/>
    </location>
</feature>
<dbReference type="OrthoDB" id="194358at2759"/>
<evidence type="ECO:0000256" key="2">
    <source>
        <dbReference type="SAM" id="MobiDB-lite"/>
    </source>
</evidence>
<feature type="repeat" description="ANK" evidence="1">
    <location>
        <begin position="500"/>
        <end position="532"/>
    </location>
</feature>
<feature type="region of interest" description="Disordered" evidence="2">
    <location>
        <begin position="926"/>
        <end position="951"/>
    </location>
</feature>
<feature type="repeat" description="ANK" evidence="1">
    <location>
        <begin position="632"/>
        <end position="664"/>
    </location>
</feature>
<feature type="repeat" description="ANK" evidence="1">
    <location>
        <begin position="401"/>
        <end position="433"/>
    </location>
</feature>
<evidence type="ECO:0000313" key="3">
    <source>
        <dbReference type="EMBL" id="KJK64448.1"/>
    </source>
</evidence>
<dbReference type="PROSITE" id="PS50088">
    <property type="entry name" value="ANK_REPEAT"/>
    <property type="match status" value="10"/>
</dbReference>
<gene>
    <name evidence="3" type="ORF">P875_00138126</name>
</gene>
<feature type="region of interest" description="Disordered" evidence="2">
    <location>
        <begin position="221"/>
        <end position="257"/>
    </location>
</feature>
<accession>A0A0F0IF66</accession>
<protein>
    <submittedName>
        <fullName evidence="3">Ankyrin repeats 3 copy</fullName>
    </submittedName>
</protein>
<feature type="region of interest" description="Disordered" evidence="2">
    <location>
        <begin position="276"/>
        <end position="319"/>
    </location>
</feature>
<feature type="compositionally biased region" description="Polar residues" evidence="2">
    <location>
        <begin position="279"/>
        <end position="299"/>
    </location>
</feature>
<reference evidence="3 4" key="1">
    <citation type="submission" date="2015-02" db="EMBL/GenBank/DDBJ databases">
        <title>Draft genome sequence of Aspergillus parasiticus SU-1.</title>
        <authorList>
            <person name="Yu J."/>
            <person name="Fedorova N."/>
            <person name="Yin Y."/>
            <person name="Losada L."/>
            <person name="Zafar N."/>
            <person name="Taujale R."/>
            <person name="Ehrlich K.C."/>
            <person name="Bhatnagar D."/>
            <person name="Cleveland T.E."/>
            <person name="Bennett J.W."/>
            <person name="Nierman W.C."/>
        </authorList>
    </citation>
    <scope>NUCLEOTIDE SEQUENCE [LARGE SCALE GENOMIC DNA]</scope>
    <source>
        <strain evidence="4">ATCC 56775 / NRRL 5862 / SRRC 143 / SU-1</strain>
    </source>
</reference>
<dbReference type="PANTHER" id="PTHR24133:SF40">
    <property type="entry name" value="ANKYRIN REPEAT DOMAIN 44"/>
    <property type="match status" value="1"/>
</dbReference>
<evidence type="ECO:0000313" key="4">
    <source>
        <dbReference type="Proteomes" id="UP000033540"/>
    </source>
</evidence>